<reference evidence="1 2" key="1">
    <citation type="journal article" date="2019" name="Genome Biol. Evol.">
        <title>Insights into the evolution of the New World diploid cottons (Gossypium, subgenus Houzingenia) based on genome sequencing.</title>
        <authorList>
            <person name="Grover C.E."/>
            <person name="Arick M.A. 2nd"/>
            <person name="Thrash A."/>
            <person name="Conover J.L."/>
            <person name="Sanders W.S."/>
            <person name="Peterson D.G."/>
            <person name="Frelichowski J.E."/>
            <person name="Scheffler J.A."/>
            <person name="Scheffler B.E."/>
            <person name="Wendel J.F."/>
        </authorList>
    </citation>
    <scope>NUCLEOTIDE SEQUENCE [LARGE SCALE GENOMIC DNA]</scope>
    <source>
        <strain evidence="1">6</strain>
        <tissue evidence="1">Leaf</tissue>
    </source>
</reference>
<name>A0A7J9KGV4_9ROSI</name>
<dbReference type="EMBL" id="JABFAE010417052">
    <property type="protein sequence ID" value="MBA0845596.1"/>
    <property type="molecule type" value="Genomic_DNA"/>
</dbReference>
<gene>
    <name evidence="1" type="ORF">Goarm_023164</name>
</gene>
<organism evidence="1 2">
    <name type="scientific">Gossypium armourianum</name>
    <dbReference type="NCBI Taxonomy" id="34283"/>
    <lineage>
        <taxon>Eukaryota</taxon>
        <taxon>Viridiplantae</taxon>
        <taxon>Streptophyta</taxon>
        <taxon>Embryophyta</taxon>
        <taxon>Tracheophyta</taxon>
        <taxon>Spermatophyta</taxon>
        <taxon>Magnoliopsida</taxon>
        <taxon>eudicotyledons</taxon>
        <taxon>Gunneridae</taxon>
        <taxon>Pentapetalae</taxon>
        <taxon>rosids</taxon>
        <taxon>malvids</taxon>
        <taxon>Malvales</taxon>
        <taxon>Malvaceae</taxon>
        <taxon>Malvoideae</taxon>
        <taxon>Gossypium</taxon>
    </lineage>
</organism>
<keyword evidence="2" id="KW-1185">Reference proteome</keyword>
<comment type="caution">
    <text evidence="1">The sequence shown here is derived from an EMBL/GenBank/DDBJ whole genome shotgun (WGS) entry which is preliminary data.</text>
</comment>
<dbReference type="Proteomes" id="UP000593575">
    <property type="component" value="Unassembled WGS sequence"/>
</dbReference>
<dbReference type="AlphaFoldDB" id="A0A7J9KGV4"/>
<protein>
    <submittedName>
        <fullName evidence="1">Uncharacterized protein</fullName>
    </submittedName>
</protein>
<evidence type="ECO:0000313" key="1">
    <source>
        <dbReference type="EMBL" id="MBA0845596.1"/>
    </source>
</evidence>
<evidence type="ECO:0000313" key="2">
    <source>
        <dbReference type="Proteomes" id="UP000593575"/>
    </source>
</evidence>
<accession>A0A7J9KGV4</accession>
<sequence>MENYFHAKGIVNDAVKVNSASMFLIDIAFL</sequence>
<proteinExistence type="predicted"/>